<comment type="subcellular location">
    <subcellularLocation>
        <location evidence="1">Cell membrane</location>
        <topology evidence="1">Multi-pass membrane protein</topology>
    </subcellularLocation>
</comment>
<evidence type="ECO:0000313" key="9">
    <source>
        <dbReference type="EMBL" id="GGK61277.1"/>
    </source>
</evidence>
<dbReference type="RefSeq" id="WP_188830309.1">
    <property type="nucleotide sequence ID" value="NZ_BMMW01000004.1"/>
</dbReference>
<dbReference type="PANTHER" id="PTHR36115:SF6">
    <property type="entry name" value="PROLINE-RICH ANTIGEN HOMOLOG"/>
    <property type="match status" value="1"/>
</dbReference>
<evidence type="ECO:0000256" key="5">
    <source>
        <dbReference type="ARBA" id="ARBA00023136"/>
    </source>
</evidence>
<organism evidence="9 10">
    <name type="scientific">Nocardia camponoti</name>
    <dbReference type="NCBI Taxonomy" id="1616106"/>
    <lineage>
        <taxon>Bacteria</taxon>
        <taxon>Bacillati</taxon>
        <taxon>Actinomycetota</taxon>
        <taxon>Actinomycetes</taxon>
        <taxon>Mycobacteriales</taxon>
        <taxon>Nocardiaceae</taxon>
        <taxon>Nocardia</taxon>
    </lineage>
</organism>
<keyword evidence="5 7" id="KW-0472">Membrane</keyword>
<evidence type="ECO:0000256" key="2">
    <source>
        <dbReference type="ARBA" id="ARBA00022475"/>
    </source>
</evidence>
<protein>
    <submittedName>
        <fullName evidence="9">RDD family protein</fullName>
    </submittedName>
</protein>
<comment type="caution">
    <text evidence="9">The sequence shown here is derived from an EMBL/GenBank/DDBJ whole genome shotgun (WGS) entry which is preliminary data.</text>
</comment>
<dbReference type="InterPro" id="IPR051791">
    <property type="entry name" value="Pra-immunoreactive"/>
</dbReference>
<sequence length="151" mass="15840">MARITGTWLTGPPTDSGDSEAPGYRGELYGLPREGVGSLASSGRRVGALFLDWFIGVGVAAVIVGGFGSSTVPLLCWFVIGVIAVTLFGFTPGQYFLKLRVGRIDANAPVGFVRALARQVLIVFVVPALFTDADGRGMHDRATGTALVIAR</sequence>
<feature type="transmembrane region" description="Helical" evidence="7">
    <location>
        <begin position="46"/>
        <end position="66"/>
    </location>
</feature>
<dbReference type="Proteomes" id="UP000612956">
    <property type="component" value="Unassembled WGS sequence"/>
</dbReference>
<feature type="transmembrane region" description="Helical" evidence="7">
    <location>
        <begin position="111"/>
        <end position="130"/>
    </location>
</feature>
<dbReference type="InterPro" id="IPR016795">
    <property type="entry name" value="UCP021697"/>
</dbReference>
<dbReference type="PIRSF" id="PIRSF021697">
    <property type="entry name" value="UCP021697"/>
    <property type="match status" value="1"/>
</dbReference>
<dbReference type="AlphaFoldDB" id="A0A917VBZ4"/>
<keyword evidence="10" id="KW-1185">Reference proteome</keyword>
<keyword evidence="2" id="KW-1003">Cell membrane</keyword>
<feature type="domain" description="RDD" evidence="8">
    <location>
        <begin position="40"/>
        <end position="143"/>
    </location>
</feature>
<dbReference type="EMBL" id="BMMW01000004">
    <property type="protein sequence ID" value="GGK61277.1"/>
    <property type="molecule type" value="Genomic_DNA"/>
</dbReference>
<keyword evidence="4 7" id="KW-1133">Transmembrane helix</keyword>
<feature type="transmembrane region" description="Helical" evidence="7">
    <location>
        <begin position="72"/>
        <end position="90"/>
    </location>
</feature>
<accession>A0A917VBZ4</accession>
<reference evidence="9" key="2">
    <citation type="submission" date="2020-09" db="EMBL/GenBank/DDBJ databases">
        <authorList>
            <person name="Sun Q."/>
            <person name="Zhou Y."/>
        </authorList>
    </citation>
    <scope>NUCLEOTIDE SEQUENCE</scope>
    <source>
        <strain evidence="9">CGMCC 4.7278</strain>
    </source>
</reference>
<keyword evidence="3 7" id="KW-0812">Transmembrane</keyword>
<evidence type="ECO:0000259" key="8">
    <source>
        <dbReference type="Pfam" id="PF06271"/>
    </source>
</evidence>
<gene>
    <name evidence="9" type="ORF">GCM10011591_37030</name>
</gene>
<evidence type="ECO:0000313" key="10">
    <source>
        <dbReference type="Proteomes" id="UP000612956"/>
    </source>
</evidence>
<evidence type="ECO:0000256" key="3">
    <source>
        <dbReference type="ARBA" id="ARBA00022692"/>
    </source>
</evidence>
<proteinExistence type="predicted"/>
<feature type="region of interest" description="Disordered" evidence="6">
    <location>
        <begin position="1"/>
        <end position="21"/>
    </location>
</feature>
<dbReference type="Pfam" id="PF06271">
    <property type="entry name" value="RDD"/>
    <property type="match status" value="1"/>
</dbReference>
<evidence type="ECO:0000256" key="4">
    <source>
        <dbReference type="ARBA" id="ARBA00022989"/>
    </source>
</evidence>
<reference evidence="9" key="1">
    <citation type="journal article" date="2014" name="Int. J. Syst. Evol. Microbiol.">
        <title>Complete genome sequence of Corynebacterium casei LMG S-19264T (=DSM 44701T), isolated from a smear-ripened cheese.</title>
        <authorList>
            <consortium name="US DOE Joint Genome Institute (JGI-PGF)"/>
            <person name="Walter F."/>
            <person name="Albersmeier A."/>
            <person name="Kalinowski J."/>
            <person name="Ruckert C."/>
        </authorList>
    </citation>
    <scope>NUCLEOTIDE SEQUENCE</scope>
    <source>
        <strain evidence="9">CGMCC 4.7278</strain>
    </source>
</reference>
<dbReference type="PANTHER" id="PTHR36115">
    <property type="entry name" value="PROLINE-RICH ANTIGEN HOMOLOG-RELATED"/>
    <property type="match status" value="1"/>
</dbReference>
<evidence type="ECO:0000256" key="6">
    <source>
        <dbReference type="SAM" id="MobiDB-lite"/>
    </source>
</evidence>
<dbReference type="GO" id="GO:0005886">
    <property type="term" value="C:plasma membrane"/>
    <property type="evidence" value="ECO:0007669"/>
    <property type="project" value="UniProtKB-SubCell"/>
</dbReference>
<dbReference type="InterPro" id="IPR010432">
    <property type="entry name" value="RDD"/>
</dbReference>
<evidence type="ECO:0000256" key="1">
    <source>
        <dbReference type="ARBA" id="ARBA00004651"/>
    </source>
</evidence>
<evidence type="ECO:0000256" key="7">
    <source>
        <dbReference type="SAM" id="Phobius"/>
    </source>
</evidence>
<name>A0A917VBZ4_9NOCA</name>